<reference evidence="3" key="1">
    <citation type="submission" date="2022-01" db="EMBL/GenBank/DDBJ databases">
        <authorList>
            <person name="King R."/>
        </authorList>
    </citation>
    <scope>NUCLEOTIDE SEQUENCE</scope>
</reference>
<sequence>MPVNQSPKITINEDYLDLREQSESFKNPLRSGAAWKRKKSTGVAPNLPNEGLQHEKELIDYGLRKLVTSYNNNKKSYATKRKNYANHTNIGYEQKDYMKAQSELSVHNNSAVSSNNSSTFAKKNKKDCELDYTHKTSQKRSYSKSKDDNIDTEVGTIDGINTYRTAENTDARLKDKYTILRKTPTWKRSWTIPVFASKYNLTNDKELPSDRQTYLYDDNSEMDSSYVETRQGSFAKNKVPNQLIAVLFALGAACGIFLASVLIYLIFGNNLVQMFFEPKKIPERGPMDYLKPILYAITSFFSTVGRILSLPAASVNEPSRTKFPPDQYI</sequence>
<feature type="region of interest" description="Disordered" evidence="1">
    <location>
        <begin position="29"/>
        <end position="49"/>
    </location>
</feature>
<keyword evidence="4" id="KW-1185">Reference proteome</keyword>
<dbReference type="AlphaFoldDB" id="A0A9N9U0M6"/>
<gene>
    <name evidence="3" type="ORF">PHYEVI_LOCUS10520</name>
</gene>
<dbReference type="EMBL" id="OU900100">
    <property type="protein sequence ID" value="CAG9864263.1"/>
    <property type="molecule type" value="Genomic_DNA"/>
</dbReference>
<evidence type="ECO:0000256" key="1">
    <source>
        <dbReference type="SAM" id="MobiDB-lite"/>
    </source>
</evidence>
<evidence type="ECO:0000313" key="3">
    <source>
        <dbReference type="EMBL" id="CAG9864263.1"/>
    </source>
</evidence>
<protein>
    <submittedName>
        <fullName evidence="3">Uncharacterized protein</fullName>
    </submittedName>
</protein>
<organism evidence="3 4">
    <name type="scientific">Phyllotreta striolata</name>
    <name type="common">Striped flea beetle</name>
    <name type="synonym">Crioceris striolata</name>
    <dbReference type="NCBI Taxonomy" id="444603"/>
    <lineage>
        <taxon>Eukaryota</taxon>
        <taxon>Metazoa</taxon>
        <taxon>Ecdysozoa</taxon>
        <taxon>Arthropoda</taxon>
        <taxon>Hexapoda</taxon>
        <taxon>Insecta</taxon>
        <taxon>Pterygota</taxon>
        <taxon>Neoptera</taxon>
        <taxon>Endopterygota</taxon>
        <taxon>Coleoptera</taxon>
        <taxon>Polyphaga</taxon>
        <taxon>Cucujiformia</taxon>
        <taxon>Chrysomeloidea</taxon>
        <taxon>Chrysomelidae</taxon>
        <taxon>Galerucinae</taxon>
        <taxon>Alticini</taxon>
        <taxon>Phyllotreta</taxon>
    </lineage>
</organism>
<keyword evidence="2" id="KW-1133">Transmembrane helix</keyword>
<feature type="transmembrane region" description="Helical" evidence="2">
    <location>
        <begin position="243"/>
        <end position="267"/>
    </location>
</feature>
<evidence type="ECO:0000256" key="2">
    <source>
        <dbReference type="SAM" id="Phobius"/>
    </source>
</evidence>
<dbReference type="Proteomes" id="UP001153712">
    <property type="component" value="Chromosome 7"/>
</dbReference>
<evidence type="ECO:0000313" key="4">
    <source>
        <dbReference type="Proteomes" id="UP001153712"/>
    </source>
</evidence>
<feature type="transmembrane region" description="Helical" evidence="2">
    <location>
        <begin position="293"/>
        <end position="313"/>
    </location>
</feature>
<dbReference type="OrthoDB" id="6689315at2759"/>
<keyword evidence="2" id="KW-0472">Membrane</keyword>
<keyword evidence="2" id="KW-0812">Transmembrane</keyword>
<proteinExistence type="predicted"/>
<accession>A0A9N9U0M6</accession>
<name>A0A9N9U0M6_PHYSR</name>